<sequence>MNKRQRGLAAAFGVALGAAAVTVAAGTGTANAQGCAFDRQLTGATVTCTGDPARWGVVDLDCNGFHLTYGFQPVIGPYTQYAFGNLAEGVSVSCLGKGSPNIGLFGIVTNVRLR</sequence>
<dbReference type="RefSeq" id="WP_043678383.1">
    <property type="nucleotide sequence ID" value="NZ_BDCI01000029.1"/>
</dbReference>
<organism evidence="2 3">
    <name type="scientific">Nocardia vulneris</name>
    <dbReference type="NCBI Taxonomy" id="1141657"/>
    <lineage>
        <taxon>Bacteria</taxon>
        <taxon>Bacillati</taxon>
        <taxon>Actinomycetota</taxon>
        <taxon>Actinomycetes</taxon>
        <taxon>Mycobacteriales</taxon>
        <taxon>Nocardiaceae</taxon>
        <taxon>Nocardia</taxon>
    </lineage>
</organism>
<gene>
    <name evidence="2" type="ORF">FG87_33080</name>
</gene>
<feature type="chain" id="PRO_5047326359" description="Secreted protein" evidence="1">
    <location>
        <begin position="33"/>
        <end position="114"/>
    </location>
</feature>
<evidence type="ECO:0008006" key="4">
    <source>
        <dbReference type="Google" id="ProtNLM"/>
    </source>
</evidence>
<dbReference type="Proteomes" id="UP000031364">
    <property type="component" value="Unassembled WGS sequence"/>
</dbReference>
<evidence type="ECO:0000313" key="2">
    <source>
        <dbReference type="EMBL" id="KIA61069.1"/>
    </source>
</evidence>
<comment type="caution">
    <text evidence="2">The sequence shown here is derived from an EMBL/GenBank/DDBJ whole genome shotgun (WGS) entry which is preliminary data.</text>
</comment>
<protein>
    <recommendedName>
        <fullName evidence="4">Secreted protein</fullName>
    </recommendedName>
</protein>
<evidence type="ECO:0000313" key="3">
    <source>
        <dbReference type="Proteomes" id="UP000031364"/>
    </source>
</evidence>
<proteinExistence type="predicted"/>
<feature type="signal peptide" evidence="1">
    <location>
        <begin position="1"/>
        <end position="32"/>
    </location>
</feature>
<name>A0ABR4Z7P7_9NOCA</name>
<evidence type="ECO:0000256" key="1">
    <source>
        <dbReference type="SAM" id="SignalP"/>
    </source>
</evidence>
<dbReference type="EMBL" id="JNFP01000052">
    <property type="protein sequence ID" value="KIA61069.1"/>
    <property type="molecule type" value="Genomic_DNA"/>
</dbReference>
<accession>A0ABR4Z7P7</accession>
<reference evidence="2 3" key="1">
    <citation type="journal article" date="2014" name="Int. J. Syst. Evol. Microbiol.">
        <title>Nocardia vulneris sp. nov., isolated from wounds of human patients in North America.</title>
        <authorList>
            <person name="Lasker B.A."/>
            <person name="Bell M."/>
            <person name="Klenk H.P."/>
            <person name="Sproer C."/>
            <person name="Schumann C."/>
            <person name="Schumann P."/>
            <person name="Brown J.M."/>
        </authorList>
    </citation>
    <scope>NUCLEOTIDE SEQUENCE [LARGE SCALE GENOMIC DNA]</scope>
    <source>
        <strain evidence="2 3">W9851</strain>
    </source>
</reference>
<keyword evidence="3" id="KW-1185">Reference proteome</keyword>
<keyword evidence="1" id="KW-0732">Signal</keyword>